<feature type="transmembrane region" description="Helical" evidence="1">
    <location>
        <begin position="87"/>
        <end position="111"/>
    </location>
</feature>
<dbReference type="Pfam" id="PF04143">
    <property type="entry name" value="Sulf_transp"/>
    <property type="match status" value="1"/>
</dbReference>
<dbReference type="STRING" id="1678841.TBC1_12490"/>
<evidence type="ECO:0000259" key="2">
    <source>
        <dbReference type="PROSITE" id="PS50206"/>
    </source>
</evidence>
<dbReference type="CDD" id="cd00158">
    <property type="entry name" value="RHOD"/>
    <property type="match status" value="1"/>
</dbReference>
<feature type="domain" description="Rhodanese" evidence="2">
    <location>
        <begin position="262"/>
        <end position="353"/>
    </location>
</feature>
<dbReference type="InterPro" id="IPR007272">
    <property type="entry name" value="Sulf_transp_TsuA/YedE"/>
</dbReference>
<dbReference type="AlphaFoldDB" id="A0A0S7C1I9"/>
<dbReference type="SUPFAM" id="SSF52821">
    <property type="entry name" value="Rhodanese/Cell cycle control phosphatase"/>
    <property type="match status" value="1"/>
</dbReference>
<keyword evidence="4" id="KW-1185">Reference proteome</keyword>
<feature type="transmembrane region" description="Helical" evidence="1">
    <location>
        <begin position="14"/>
        <end position="30"/>
    </location>
</feature>
<proteinExistence type="predicted"/>
<keyword evidence="1" id="KW-0812">Transmembrane</keyword>
<gene>
    <name evidence="3" type="ORF">TBC1_12490</name>
</gene>
<dbReference type="OrthoDB" id="9792592at2"/>
<dbReference type="RefSeq" id="WP_082189644.1">
    <property type="nucleotide sequence ID" value="NZ_DF968183.1"/>
</dbReference>
<sequence>MAPLIPQGFINPDLSLFFAFVIGLGFGYVLEQAGFSTSRKLAGVFYGYDFVVLRVFFTAAITAAIGLLLFTYMGWVDYDLLYINPTFLWSAIVGGVIMGFGFILGGFCPGTSMVAAIIGKIDAMLFILGMMGGIFFFGAFYNTFEPLYNGSALGSIFVFDSLGLSRDLFLFLLVVIAVAAFIITRKIEDKVNGIQSEKGLFHSSYAIPFAFISGLALLILILPDQPHSKWYETDPQSLLEETVSGDRYMQPEELAYKILHPDENDLVIVDVRPVEAFRQFRLPGSINIPLENIQSRENRRRLKNTGKEILLYSHGSTSADQAWMFLRRAGLENIRVLKGGLNNFFTGFFAEQEIPASGKYSEKEQFERRFVERAAKAFREGEASRKTPSAAQPVRTLINIQPPAAGKGGC</sequence>
<organism evidence="3">
    <name type="scientific">Lentimicrobium saccharophilum</name>
    <dbReference type="NCBI Taxonomy" id="1678841"/>
    <lineage>
        <taxon>Bacteria</taxon>
        <taxon>Pseudomonadati</taxon>
        <taxon>Bacteroidota</taxon>
        <taxon>Bacteroidia</taxon>
        <taxon>Bacteroidales</taxon>
        <taxon>Lentimicrobiaceae</taxon>
        <taxon>Lentimicrobium</taxon>
    </lineage>
</organism>
<feature type="transmembrane region" description="Helical" evidence="1">
    <location>
        <begin position="164"/>
        <end position="184"/>
    </location>
</feature>
<keyword evidence="1" id="KW-1133">Transmembrane helix</keyword>
<feature type="transmembrane region" description="Helical" evidence="1">
    <location>
        <begin position="123"/>
        <end position="144"/>
    </location>
</feature>
<feature type="transmembrane region" description="Helical" evidence="1">
    <location>
        <begin position="51"/>
        <end position="75"/>
    </location>
</feature>
<protein>
    <submittedName>
        <fullName evidence="3">Rhodanese-related sulfurtransferase</fullName>
    </submittedName>
</protein>
<name>A0A0S7C1I9_9BACT</name>
<evidence type="ECO:0000313" key="4">
    <source>
        <dbReference type="Proteomes" id="UP000053091"/>
    </source>
</evidence>
<dbReference type="InterPro" id="IPR001763">
    <property type="entry name" value="Rhodanese-like_dom"/>
</dbReference>
<evidence type="ECO:0000313" key="3">
    <source>
        <dbReference type="EMBL" id="GAP44679.1"/>
    </source>
</evidence>
<dbReference type="EMBL" id="DF968183">
    <property type="protein sequence ID" value="GAP44679.1"/>
    <property type="molecule type" value="Genomic_DNA"/>
</dbReference>
<evidence type="ECO:0000256" key="1">
    <source>
        <dbReference type="SAM" id="Phobius"/>
    </source>
</evidence>
<feature type="transmembrane region" description="Helical" evidence="1">
    <location>
        <begin position="205"/>
        <end position="222"/>
    </location>
</feature>
<dbReference type="Pfam" id="PF00581">
    <property type="entry name" value="Rhodanese"/>
    <property type="match status" value="1"/>
</dbReference>
<dbReference type="SMART" id="SM00450">
    <property type="entry name" value="RHOD"/>
    <property type="match status" value="1"/>
</dbReference>
<reference evidence="3" key="1">
    <citation type="journal article" date="2015" name="Genome Announc.">
        <title>Draft Genome Sequence of Bacteroidales Strain TBC1, a Novel Isolate from a Methanogenic Wastewater Treatment System.</title>
        <authorList>
            <person name="Tourlousse D.M."/>
            <person name="Matsuura N."/>
            <person name="Sun L."/>
            <person name="Toyonaga M."/>
            <person name="Kuroda K."/>
            <person name="Ohashi A."/>
            <person name="Cruz R."/>
            <person name="Yamaguchi T."/>
            <person name="Sekiguchi Y."/>
        </authorList>
    </citation>
    <scope>NUCLEOTIDE SEQUENCE [LARGE SCALE GENOMIC DNA]</scope>
    <source>
        <strain evidence="3">TBC1</strain>
    </source>
</reference>
<dbReference type="PROSITE" id="PS50206">
    <property type="entry name" value="RHODANESE_3"/>
    <property type="match status" value="1"/>
</dbReference>
<dbReference type="InterPro" id="IPR036873">
    <property type="entry name" value="Rhodanese-like_dom_sf"/>
</dbReference>
<keyword evidence="1" id="KW-0472">Membrane</keyword>
<dbReference type="Gene3D" id="3.40.250.10">
    <property type="entry name" value="Rhodanese-like domain"/>
    <property type="match status" value="1"/>
</dbReference>
<dbReference type="Proteomes" id="UP000053091">
    <property type="component" value="Unassembled WGS sequence"/>
</dbReference>
<keyword evidence="3" id="KW-0808">Transferase</keyword>
<dbReference type="GO" id="GO:0016740">
    <property type="term" value="F:transferase activity"/>
    <property type="evidence" value="ECO:0007669"/>
    <property type="project" value="UniProtKB-KW"/>
</dbReference>
<accession>A0A0S7C1I9</accession>